<organism evidence="2 3">
    <name type="scientific">Chionoecetes opilio</name>
    <name type="common">Atlantic snow crab</name>
    <name type="synonym">Cancer opilio</name>
    <dbReference type="NCBI Taxonomy" id="41210"/>
    <lineage>
        <taxon>Eukaryota</taxon>
        <taxon>Metazoa</taxon>
        <taxon>Ecdysozoa</taxon>
        <taxon>Arthropoda</taxon>
        <taxon>Crustacea</taxon>
        <taxon>Multicrustacea</taxon>
        <taxon>Malacostraca</taxon>
        <taxon>Eumalacostraca</taxon>
        <taxon>Eucarida</taxon>
        <taxon>Decapoda</taxon>
        <taxon>Pleocyemata</taxon>
        <taxon>Brachyura</taxon>
        <taxon>Eubrachyura</taxon>
        <taxon>Majoidea</taxon>
        <taxon>Majidae</taxon>
        <taxon>Chionoecetes</taxon>
    </lineage>
</organism>
<proteinExistence type="predicted"/>
<feature type="region of interest" description="Disordered" evidence="1">
    <location>
        <begin position="90"/>
        <end position="120"/>
    </location>
</feature>
<reference evidence="2" key="1">
    <citation type="submission" date="2020-07" db="EMBL/GenBank/DDBJ databases">
        <title>The High-quality genome of the commercially important snow crab, Chionoecetes opilio.</title>
        <authorList>
            <person name="Jeong J.-H."/>
            <person name="Ryu S."/>
        </authorList>
    </citation>
    <scope>NUCLEOTIDE SEQUENCE</scope>
    <source>
        <strain evidence="2">MADBK_172401_WGS</strain>
        <tissue evidence="2">Digestive gland</tissue>
    </source>
</reference>
<feature type="region of interest" description="Disordered" evidence="1">
    <location>
        <begin position="159"/>
        <end position="188"/>
    </location>
</feature>
<keyword evidence="3" id="KW-1185">Reference proteome</keyword>
<accession>A0A8J4XQ62</accession>
<evidence type="ECO:0000313" key="3">
    <source>
        <dbReference type="Proteomes" id="UP000770661"/>
    </source>
</evidence>
<evidence type="ECO:0000256" key="1">
    <source>
        <dbReference type="SAM" id="MobiDB-lite"/>
    </source>
</evidence>
<dbReference type="EMBL" id="JACEEZ010023117">
    <property type="protein sequence ID" value="KAG0711683.1"/>
    <property type="molecule type" value="Genomic_DNA"/>
</dbReference>
<sequence length="188" mass="19747">MDGKGVYPKIPSSARILRSQPEEGADPGFRLFFFFVTTYGETRGCPPISTWAPGNGPAPPKALAAYRTRDRAGMGERCFAGTCGTSPGLWASPLREATGSRRRGPRSPMQQGAGGEEPARRAEGALELGQRPPGFFCEPKIVGLVPALGAGVTISSTSPGRVVGEGRKNHGSWAPRPTGVNTLREGVA</sequence>
<name>A0A8J4XQ62_CHIOP</name>
<dbReference type="Proteomes" id="UP000770661">
    <property type="component" value="Unassembled WGS sequence"/>
</dbReference>
<dbReference type="AlphaFoldDB" id="A0A8J4XQ62"/>
<gene>
    <name evidence="2" type="ORF">GWK47_020075</name>
</gene>
<protein>
    <submittedName>
        <fullName evidence="2">Uncharacterized protein</fullName>
    </submittedName>
</protein>
<comment type="caution">
    <text evidence="2">The sequence shown here is derived from an EMBL/GenBank/DDBJ whole genome shotgun (WGS) entry which is preliminary data.</text>
</comment>
<evidence type="ECO:0000313" key="2">
    <source>
        <dbReference type="EMBL" id="KAG0711683.1"/>
    </source>
</evidence>